<feature type="transmembrane region" description="Helical" evidence="2">
    <location>
        <begin position="223"/>
        <end position="242"/>
    </location>
</feature>
<feature type="region of interest" description="Disordered" evidence="1">
    <location>
        <begin position="1"/>
        <end position="22"/>
    </location>
</feature>
<dbReference type="GeneID" id="25741387"/>
<gene>
    <name evidence="4" type="ORF">MNEG_8511</name>
</gene>
<dbReference type="Proteomes" id="UP000054498">
    <property type="component" value="Unassembled WGS sequence"/>
</dbReference>
<dbReference type="OrthoDB" id="166803at2759"/>
<dbReference type="RefSeq" id="XP_013898471.1">
    <property type="nucleotide sequence ID" value="XM_014043017.1"/>
</dbReference>
<reference evidence="4 5" key="1">
    <citation type="journal article" date="2013" name="BMC Genomics">
        <title>Reconstruction of the lipid metabolism for the microalga Monoraphidium neglectum from its genome sequence reveals characteristics suitable for biofuel production.</title>
        <authorList>
            <person name="Bogen C."/>
            <person name="Al-Dilaimi A."/>
            <person name="Albersmeier A."/>
            <person name="Wichmann J."/>
            <person name="Grundmann M."/>
            <person name="Rupp O."/>
            <person name="Lauersen K.J."/>
            <person name="Blifernez-Klassen O."/>
            <person name="Kalinowski J."/>
            <person name="Goesmann A."/>
            <person name="Mussgnug J.H."/>
            <person name="Kruse O."/>
        </authorList>
    </citation>
    <scope>NUCLEOTIDE SEQUENCE [LARGE SCALE GENOMIC DNA]</scope>
    <source>
        <strain evidence="4 5">SAG 48.87</strain>
    </source>
</reference>
<dbReference type="InterPro" id="IPR053240">
    <property type="entry name" value="VTT_domain"/>
</dbReference>
<proteinExistence type="predicted"/>
<feature type="region of interest" description="Disordered" evidence="1">
    <location>
        <begin position="258"/>
        <end position="331"/>
    </location>
</feature>
<dbReference type="EMBL" id="KK101844">
    <property type="protein sequence ID" value="KIY99451.1"/>
    <property type="molecule type" value="Genomic_DNA"/>
</dbReference>
<dbReference type="STRING" id="145388.A0A0D2MFF9"/>
<evidence type="ECO:0000313" key="4">
    <source>
        <dbReference type="EMBL" id="KIY99451.1"/>
    </source>
</evidence>
<accession>A0A0D2MFF9</accession>
<dbReference type="PANTHER" id="PTHR46826">
    <property type="match status" value="1"/>
</dbReference>
<feature type="transmembrane region" description="Helical" evidence="2">
    <location>
        <begin position="183"/>
        <end position="203"/>
    </location>
</feature>
<sequence>MQSLGGAAAGASTDDAEPSSSAPAGGAGAAAAAVGMLGGIALLMGGGYLFREPIKHFLTFFIDAVDEWGPGGYVAYAAVYTGLEVLAVPAIPLTMTAGVIFGPLVGTAIVSGSATLAATIAFLIARYAARDKIMSFARRNKRFAAVDRAISQNGLKFVTLLRLSPLLPLAASNYLYGLTSVDLGSYVLGSWIGMLPGTFAYVTTGHAGKSVLLEGGGGDALSVAPWQVGLGIAATVVALGFIGQLAKKAVEEADAEVREQEEARALQQQQEQQQGQEQRQAQGHEQGQGQGQGQQQVGDGHGHAVGKVLARGGGNGKRAHGDEEEGGGRQV</sequence>
<dbReference type="PANTHER" id="PTHR46826:SF1">
    <property type="entry name" value="TVP38_TMEM64 FAMILY MEMBRANE PROTEIN YDJX"/>
    <property type="match status" value="1"/>
</dbReference>
<keyword evidence="2" id="KW-0812">Transmembrane</keyword>
<feature type="compositionally biased region" description="Low complexity" evidence="1">
    <location>
        <begin position="265"/>
        <end position="285"/>
    </location>
</feature>
<dbReference type="KEGG" id="mng:MNEG_8511"/>
<protein>
    <recommendedName>
        <fullName evidence="3">VTT domain-containing protein</fullName>
    </recommendedName>
</protein>
<keyword evidence="5" id="KW-1185">Reference proteome</keyword>
<name>A0A0D2MFF9_9CHLO</name>
<feature type="transmembrane region" description="Helical" evidence="2">
    <location>
        <begin position="27"/>
        <end position="50"/>
    </location>
</feature>
<feature type="transmembrane region" description="Helical" evidence="2">
    <location>
        <begin position="71"/>
        <end position="92"/>
    </location>
</feature>
<organism evidence="4 5">
    <name type="scientific">Monoraphidium neglectum</name>
    <dbReference type="NCBI Taxonomy" id="145388"/>
    <lineage>
        <taxon>Eukaryota</taxon>
        <taxon>Viridiplantae</taxon>
        <taxon>Chlorophyta</taxon>
        <taxon>core chlorophytes</taxon>
        <taxon>Chlorophyceae</taxon>
        <taxon>CS clade</taxon>
        <taxon>Sphaeropleales</taxon>
        <taxon>Selenastraceae</taxon>
        <taxon>Monoraphidium</taxon>
    </lineage>
</organism>
<feature type="compositionally biased region" description="Low complexity" evidence="1">
    <location>
        <begin position="1"/>
        <end position="11"/>
    </location>
</feature>
<evidence type="ECO:0000259" key="3">
    <source>
        <dbReference type="Pfam" id="PF09335"/>
    </source>
</evidence>
<keyword evidence="2" id="KW-0472">Membrane</keyword>
<feature type="domain" description="VTT" evidence="3">
    <location>
        <begin position="88"/>
        <end position="206"/>
    </location>
</feature>
<keyword evidence="2" id="KW-1133">Transmembrane helix</keyword>
<dbReference type="InterPro" id="IPR032816">
    <property type="entry name" value="VTT_dom"/>
</dbReference>
<dbReference type="Pfam" id="PF09335">
    <property type="entry name" value="VTT_dom"/>
    <property type="match status" value="1"/>
</dbReference>
<dbReference type="AlphaFoldDB" id="A0A0D2MFF9"/>
<feature type="transmembrane region" description="Helical" evidence="2">
    <location>
        <begin position="104"/>
        <end position="129"/>
    </location>
</feature>
<evidence type="ECO:0000313" key="5">
    <source>
        <dbReference type="Proteomes" id="UP000054498"/>
    </source>
</evidence>
<evidence type="ECO:0000256" key="1">
    <source>
        <dbReference type="SAM" id="MobiDB-lite"/>
    </source>
</evidence>
<evidence type="ECO:0000256" key="2">
    <source>
        <dbReference type="SAM" id="Phobius"/>
    </source>
</evidence>